<dbReference type="Proteomes" id="UP001055439">
    <property type="component" value="Chromosome 1"/>
</dbReference>
<organism evidence="1 2">
    <name type="scientific">Musa troglodytarum</name>
    <name type="common">fe'i banana</name>
    <dbReference type="NCBI Taxonomy" id="320322"/>
    <lineage>
        <taxon>Eukaryota</taxon>
        <taxon>Viridiplantae</taxon>
        <taxon>Streptophyta</taxon>
        <taxon>Embryophyta</taxon>
        <taxon>Tracheophyta</taxon>
        <taxon>Spermatophyta</taxon>
        <taxon>Magnoliopsida</taxon>
        <taxon>Liliopsida</taxon>
        <taxon>Zingiberales</taxon>
        <taxon>Musaceae</taxon>
        <taxon>Musa</taxon>
    </lineage>
</organism>
<keyword evidence="2" id="KW-1185">Reference proteome</keyword>
<accession>A0A9E7JA85</accession>
<dbReference type="EMBL" id="CP097502">
    <property type="protein sequence ID" value="URD73679.1"/>
    <property type="molecule type" value="Genomic_DNA"/>
</dbReference>
<gene>
    <name evidence="1" type="ORF">MUK42_37544</name>
</gene>
<proteinExistence type="predicted"/>
<evidence type="ECO:0000313" key="1">
    <source>
        <dbReference type="EMBL" id="URD73679.1"/>
    </source>
</evidence>
<reference evidence="1" key="1">
    <citation type="submission" date="2022-05" db="EMBL/GenBank/DDBJ databases">
        <title>The Musa troglodytarum L. genome provides insights into the mechanism of non-climacteric behaviour and enrichment of carotenoids.</title>
        <authorList>
            <person name="Wang J."/>
        </authorList>
    </citation>
    <scope>NUCLEOTIDE SEQUENCE</scope>
    <source>
        <tissue evidence="1">Leaf</tissue>
    </source>
</reference>
<evidence type="ECO:0000313" key="2">
    <source>
        <dbReference type="Proteomes" id="UP001055439"/>
    </source>
</evidence>
<dbReference type="AlphaFoldDB" id="A0A9E7JA85"/>
<sequence length="36" mass="3974">MSLPSDIDLCKCSFSKVAEQESLVVSSDCDLFSWGF</sequence>
<protein>
    <submittedName>
        <fullName evidence="1">Uncharacterized protein</fullName>
    </submittedName>
</protein>
<name>A0A9E7JA85_9LILI</name>